<keyword evidence="12" id="KW-1185">Reference proteome</keyword>
<name>A0A1V2L450_CYBFA</name>
<comment type="function">
    <text evidence="1 9">Involved in pre-mRNA splicing.</text>
</comment>
<evidence type="ECO:0000256" key="1">
    <source>
        <dbReference type="ARBA" id="ARBA00003777"/>
    </source>
</evidence>
<feature type="region of interest" description="Disordered" evidence="10">
    <location>
        <begin position="118"/>
        <end position="218"/>
    </location>
</feature>
<comment type="subcellular location">
    <subcellularLocation>
        <location evidence="2 9">Nucleus</location>
    </subcellularLocation>
</comment>
<feature type="compositionally biased region" description="Basic and acidic residues" evidence="10">
    <location>
        <begin position="118"/>
        <end position="141"/>
    </location>
</feature>
<gene>
    <name evidence="11" type="ORF">BON22_3345</name>
</gene>
<dbReference type="GO" id="GO:0000974">
    <property type="term" value="C:Prp19 complex"/>
    <property type="evidence" value="ECO:0007669"/>
    <property type="project" value="TreeGrafter"/>
</dbReference>
<evidence type="ECO:0000313" key="12">
    <source>
        <dbReference type="Proteomes" id="UP000189513"/>
    </source>
</evidence>
<protein>
    <recommendedName>
        <fullName evidence="4 9">Pre-mRNA-splicing factor SYF2</fullName>
    </recommendedName>
</protein>
<proteinExistence type="inferred from homology"/>
<feature type="compositionally biased region" description="Basic and acidic residues" evidence="10">
    <location>
        <begin position="181"/>
        <end position="193"/>
    </location>
</feature>
<dbReference type="OMA" id="RRRMHND"/>
<evidence type="ECO:0000256" key="2">
    <source>
        <dbReference type="ARBA" id="ARBA00004123"/>
    </source>
</evidence>
<evidence type="ECO:0000256" key="9">
    <source>
        <dbReference type="RuleBase" id="RU367148"/>
    </source>
</evidence>
<dbReference type="VEuPathDB" id="FungiDB:BON22_3345"/>
<organism evidence="11 12">
    <name type="scientific">Cyberlindnera fabianii</name>
    <name type="common">Yeast</name>
    <name type="synonym">Hansenula fabianii</name>
    <dbReference type="NCBI Taxonomy" id="36022"/>
    <lineage>
        <taxon>Eukaryota</taxon>
        <taxon>Fungi</taxon>
        <taxon>Dikarya</taxon>
        <taxon>Ascomycota</taxon>
        <taxon>Saccharomycotina</taxon>
        <taxon>Saccharomycetes</taxon>
        <taxon>Phaffomycetales</taxon>
        <taxon>Phaffomycetaceae</taxon>
        <taxon>Cyberlindnera</taxon>
    </lineage>
</organism>
<accession>A0A1V2L450</accession>
<dbReference type="GO" id="GO:0071013">
    <property type="term" value="C:catalytic step 2 spliceosome"/>
    <property type="evidence" value="ECO:0007669"/>
    <property type="project" value="TreeGrafter"/>
</dbReference>
<reference evidence="12" key="1">
    <citation type="journal article" date="2017" name="Genome Announc.">
        <title>Genome sequences of Cyberlindnera fabianii 65, Pichia kudriavzevii 129, and Saccharomyces cerevisiae 131 isolated from fermented masau fruits in Zimbabwe.</title>
        <authorList>
            <person name="van Rijswijck I.M.H."/>
            <person name="Derks M.F.L."/>
            <person name="Abee T."/>
            <person name="de Ridder D."/>
            <person name="Smid E.J."/>
        </authorList>
    </citation>
    <scope>NUCLEOTIDE SEQUENCE [LARGE SCALE GENOMIC DNA]</scope>
    <source>
        <strain evidence="12">65</strain>
    </source>
</reference>
<keyword evidence="8 9" id="KW-0539">Nucleus</keyword>
<dbReference type="PANTHER" id="PTHR13264:SF5">
    <property type="entry name" value="PRE-MRNA-SPLICING FACTOR SYF2"/>
    <property type="match status" value="1"/>
</dbReference>
<sequence>MSSPTAVERLAKLKQLQKRKTEAAKLNRQELFREHKLQSIGDSKLRNLESKQERALEELEKIETEEKGESWERKKVWDYSIEDNEKWEEKQALKNANKSNAGFSNYTQLAEQSYKKEISQIEVDKEAYKKEKEKLNKKKENDDNDDNNDNNDNNDDDDNNDFSHKPSKNAVNKLLSTMKGGDARRMQRRKNYDDTDNYINTKNKQFNEKLDRHYDKYT</sequence>
<dbReference type="EMBL" id="MPUK01000006">
    <property type="protein sequence ID" value="ONH66688.1"/>
    <property type="molecule type" value="Genomic_DNA"/>
</dbReference>
<dbReference type="PANTHER" id="PTHR13264">
    <property type="entry name" value="GCIP-INTERACTING PROTEIN P29"/>
    <property type="match status" value="1"/>
</dbReference>
<evidence type="ECO:0000256" key="10">
    <source>
        <dbReference type="SAM" id="MobiDB-lite"/>
    </source>
</evidence>
<dbReference type="AlphaFoldDB" id="A0A1V2L450"/>
<evidence type="ECO:0000313" key="11">
    <source>
        <dbReference type="EMBL" id="ONH66688.1"/>
    </source>
</evidence>
<dbReference type="InterPro" id="IPR013260">
    <property type="entry name" value="mRNA_splic_SYF2"/>
</dbReference>
<evidence type="ECO:0000256" key="8">
    <source>
        <dbReference type="ARBA" id="ARBA00023242"/>
    </source>
</evidence>
<comment type="subunit">
    <text evidence="9">May be part of a spliceosome complex.</text>
</comment>
<dbReference type="GO" id="GO:0000398">
    <property type="term" value="P:mRNA splicing, via spliceosome"/>
    <property type="evidence" value="ECO:0007669"/>
    <property type="project" value="UniProtKB-UniRule"/>
</dbReference>
<keyword evidence="6 9" id="KW-0747">Spliceosome</keyword>
<evidence type="ECO:0000256" key="4">
    <source>
        <dbReference type="ARBA" id="ARBA00014745"/>
    </source>
</evidence>
<evidence type="ECO:0000256" key="7">
    <source>
        <dbReference type="ARBA" id="ARBA00023187"/>
    </source>
</evidence>
<keyword evidence="5 9" id="KW-0507">mRNA processing</keyword>
<evidence type="ECO:0000256" key="3">
    <source>
        <dbReference type="ARBA" id="ARBA00010028"/>
    </source>
</evidence>
<evidence type="ECO:0000256" key="5">
    <source>
        <dbReference type="ARBA" id="ARBA00022664"/>
    </source>
</evidence>
<evidence type="ECO:0000256" key="6">
    <source>
        <dbReference type="ARBA" id="ARBA00022728"/>
    </source>
</evidence>
<dbReference type="Proteomes" id="UP000189513">
    <property type="component" value="Unassembled WGS sequence"/>
</dbReference>
<feature type="compositionally biased region" description="Basic and acidic residues" evidence="10">
    <location>
        <begin position="205"/>
        <end position="218"/>
    </location>
</feature>
<dbReference type="Pfam" id="PF08231">
    <property type="entry name" value="SYF2"/>
    <property type="match status" value="1"/>
</dbReference>
<feature type="compositionally biased region" description="Acidic residues" evidence="10">
    <location>
        <begin position="142"/>
        <end position="160"/>
    </location>
</feature>
<dbReference type="GO" id="GO:0071014">
    <property type="term" value="C:post-mRNA release spliceosomal complex"/>
    <property type="evidence" value="ECO:0007669"/>
    <property type="project" value="TreeGrafter"/>
</dbReference>
<dbReference type="STRING" id="36022.A0A1V2L450"/>
<comment type="caution">
    <text evidence="11">The sequence shown here is derived from an EMBL/GenBank/DDBJ whole genome shotgun (WGS) entry which is preliminary data.</text>
</comment>
<comment type="similarity">
    <text evidence="3 9">Belongs to the SYF2 family.</text>
</comment>
<keyword evidence="7 9" id="KW-0508">mRNA splicing</keyword>